<proteinExistence type="predicted"/>
<accession>A0A2G5BFG8</accession>
<dbReference type="OrthoDB" id="10478406at2759"/>
<sequence>MSYLTPVNADEVVEAYIRESPEDVEIITDQQTETFKLQYTRVAATATPTRVLTAYNEESDPDEVVYCGFTPSPSLYEVSSNVSELLSSTMDDDENELTLLENILRSETDCI</sequence>
<reference evidence="1 2" key="1">
    <citation type="journal article" date="2015" name="Genome Biol. Evol.">
        <title>Phylogenomic analyses indicate that early fungi evolved digesting cell walls of algal ancestors of land plants.</title>
        <authorList>
            <person name="Chang Y."/>
            <person name="Wang S."/>
            <person name="Sekimoto S."/>
            <person name="Aerts A.L."/>
            <person name="Choi C."/>
            <person name="Clum A."/>
            <person name="LaButti K.M."/>
            <person name="Lindquist E.A."/>
            <person name="Yee Ngan C."/>
            <person name="Ohm R.A."/>
            <person name="Salamov A.A."/>
            <person name="Grigoriev I.V."/>
            <person name="Spatafora J.W."/>
            <person name="Berbee M.L."/>
        </authorList>
    </citation>
    <scope>NUCLEOTIDE SEQUENCE [LARGE SCALE GENOMIC DNA]</scope>
    <source>
        <strain evidence="1 2">NRRL 1564</strain>
    </source>
</reference>
<organism evidence="1 2">
    <name type="scientific">Coemansia reversa (strain ATCC 12441 / NRRL 1564)</name>
    <dbReference type="NCBI Taxonomy" id="763665"/>
    <lineage>
        <taxon>Eukaryota</taxon>
        <taxon>Fungi</taxon>
        <taxon>Fungi incertae sedis</taxon>
        <taxon>Zoopagomycota</taxon>
        <taxon>Kickxellomycotina</taxon>
        <taxon>Kickxellomycetes</taxon>
        <taxon>Kickxellales</taxon>
        <taxon>Kickxellaceae</taxon>
        <taxon>Coemansia</taxon>
    </lineage>
</organism>
<gene>
    <name evidence="1" type="ORF">COEREDRAFT_7349</name>
</gene>
<dbReference type="EMBL" id="KZ303493">
    <property type="protein sequence ID" value="PIA17766.1"/>
    <property type="molecule type" value="Genomic_DNA"/>
</dbReference>
<evidence type="ECO:0000313" key="2">
    <source>
        <dbReference type="Proteomes" id="UP000242474"/>
    </source>
</evidence>
<dbReference type="Proteomes" id="UP000242474">
    <property type="component" value="Unassembled WGS sequence"/>
</dbReference>
<name>A0A2G5BFG8_COERN</name>
<protein>
    <submittedName>
        <fullName evidence="1">Uncharacterized protein</fullName>
    </submittedName>
</protein>
<dbReference type="AlphaFoldDB" id="A0A2G5BFG8"/>
<evidence type="ECO:0000313" key="1">
    <source>
        <dbReference type="EMBL" id="PIA17766.1"/>
    </source>
</evidence>
<keyword evidence="2" id="KW-1185">Reference proteome</keyword>